<dbReference type="InterPro" id="IPR023214">
    <property type="entry name" value="HAD_sf"/>
</dbReference>
<dbReference type="SFLD" id="SFLDG01129">
    <property type="entry name" value="C1.5:_HAD__Beta-PGM__Phosphata"/>
    <property type="match status" value="1"/>
</dbReference>
<dbReference type="Pfam" id="PF13419">
    <property type="entry name" value="HAD_2"/>
    <property type="match status" value="1"/>
</dbReference>
<dbReference type="Gene3D" id="1.10.150.240">
    <property type="entry name" value="Putative phosphatase, domain 2"/>
    <property type="match status" value="1"/>
</dbReference>
<dbReference type="InterPro" id="IPR023198">
    <property type="entry name" value="PGP-like_dom2"/>
</dbReference>
<comment type="caution">
    <text evidence="3">The sequence shown here is derived from an EMBL/GenBank/DDBJ whole genome shotgun (WGS) entry which is preliminary data.</text>
</comment>
<dbReference type="GO" id="GO:0005829">
    <property type="term" value="C:cytosol"/>
    <property type="evidence" value="ECO:0007669"/>
    <property type="project" value="TreeGrafter"/>
</dbReference>
<dbReference type="InterPro" id="IPR036412">
    <property type="entry name" value="HAD-like_sf"/>
</dbReference>
<dbReference type="SUPFAM" id="SSF56784">
    <property type="entry name" value="HAD-like"/>
    <property type="match status" value="1"/>
</dbReference>
<accession>A0A942TN87</accession>
<keyword evidence="4" id="KW-1185">Reference proteome</keyword>
<dbReference type="RefSeq" id="WP_213111842.1">
    <property type="nucleotide sequence ID" value="NZ_JAGYPJ010000001.1"/>
</dbReference>
<evidence type="ECO:0000256" key="2">
    <source>
        <dbReference type="ARBA" id="ARBA00022842"/>
    </source>
</evidence>
<organism evidence="3 4">
    <name type="scientific">Lederbergia citrisecunda</name>
    <dbReference type="NCBI Taxonomy" id="2833583"/>
    <lineage>
        <taxon>Bacteria</taxon>
        <taxon>Bacillati</taxon>
        <taxon>Bacillota</taxon>
        <taxon>Bacilli</taxon>
        <taxon>Bacillales</taxon>
        <taxon>Bacillaceae</taxon>
        <taxon>Lederbergia</taxon>
    </lineage>
</organism>
<keyword evidence="2" id="KW-0460">Magnesium</keyword>
<keyword evidence="1 3" id="KW-0378">Hydrolase</keyword>
<dbReference type="Proteomes" id="UP000682713">
    <property type="component" value="Unassembled WGS sequence"/>
</dbReference>
<gene>
    <name evidence="3" type="ORF">KHA93_17130</name>
</gene>
<dbReference type="InterPro" id="IPR050155">
    <property type="entry name" value="HAD-like_hydrolase_sf"/>
</dbReference>
<name>A0A942TN87_9BACI</name>
<evidence type="ECO:0000313" key="4">
    <source>
        <dbReference type="Proteomes" id="UP000682713"/>
    </source>
</evidence>
<evidence type="ECO:0000256" key="1">
    <source>
        <dbReference type="ARBA" id="ARBA00022801"/>
    </source>
</evidence>
<sequence>MIRSLIFDMDGTLFQTNKILDISLVDTFDYLRKNDMWSGETPIETYQKIMGVPLPVVWETLMPNHTSTVRTLANDYFHEQLINNIKSGKGDLYPHVFELFDHLKKNNYSIFIASNGLVKYLNVIEKYYKLDRWVTETFSIEQIHTQDKGDLVQLIKQKYKIDNGAVVGDRLSDIHAAKKNGFISIGCNFDFAHADELAKADIIIDDLLEIKDVLPSLETSQTQDNVSLGK</sequence>
<dbReference type="SFLD" id="SFLDS00003">
    <property type="entry name" value="Haloacid_Dehalogenase"/>
    <property type="match status" value="1"/>
</dbReference>
<reference evidence="3 4" key="1">
    <citation type="submission" date="2021-05" db="EMBL/GenBank/DDBJ databases">
        <title>Novel Bacillus species.</title>
        <authorList>
            <person name="Liu G."/>
        </authorList>
    </citation>
    <scope>NUCLEOTIDE SEQUENCE [LARGE SCALE GENOMIC DNA]</scope>
    <source>
        <strain evidence="3 4">FJAT-49732</strain>
    </source>
</reference>
<evidence type="ECO:0000313" key="3">
    <source>
        <dbReference type="EMBL" id="MBS4201360.1"/>
    </source>
</evidence>
<protein>
    <submittedName>
        <fullName evidence="3">HAD hydrolase-like protein</fullName>
    </submittedName>
</protein>
<dbReference type="EMBL" id="JAGYPJ010000001">
    <property type="protein sequence ID" value="MBS4201360.1"/>
    <property type="molecule type" value="Genomic_DNA"/>
</dbReference>
<dbReference type="AlphaFoldDB" id="A0A942TN87"/>
<dbReference type="Gene3D" id="3.40.50.1000">
    <property type="entry name" value="HAD superfamily/HAD-like"/>
    <property type="match status" value="1"/>
</dbReference>
<dbReference type="GO" id="GO:0008967">
    <property type="term" value="F:phosphoglycolate phosphatase activity"/>
    <property type="evidence" value="ECO:0007669"/>
    <property type="project" value="TreeGrafter"/>
</dbReference>
<dbReference type="PANTHER" id="PTHR43434">
    <property type="entry name" value="PHOSPHOGLYCOLATE PHOSPHATASE"/>
    <property type="match status" value="1"/>
</dbReference>
<dbReference type="PANTHER" id="PTHR43434:SF1">
    <property type="entry name" value="PHOSPHOGLYCOLATE PHOSPHATASE"/>
    <property type="match status" value="1"/>
</dbReference>
<proteinExistence type="predicted"/>
<dbReference type="InterPro" id="IPR041492">
    <property type="entry name" value="HAD_2"/>
</dbReference>
<dbReference type="GO" id="GO:0006281">
    <property type="term" value="P:DNA repair"/>
    <property type="evidence" value="ECO:0007669"/>
    <property type="project" value="TreeGrafter"/>
</dbReference>